<name>A0A915EJT1_9BILA</name>
<keyword evidence="1" id="KW-1185">Reference proteome</keyword>
<protein>
    <submittedName>
        <fullName evidence="2">RING-type domain-containing protein</fullName>
    </submittedName>
</protein>
<sequence length="73" mass="8453">MMNEHQFNKGANNQPSEHLMLCMECGRYPRDIVMMPCLHCTHCSRCGDHLPACKVCSRNIYSKLHILFENSVK</sequence>
<dbReference type="Gene3D" id="3.30.40.10">
    <property type="entry name" value="Zinc/RING finger domain, C3HC4 (zinc finger)"/>
    <property type="match status" value="1"/>
</dbReference>
<evidence type="ECO:0000313" key="1">
    <source>
        <dbReference type="Proteomes" id="UP000887574"/>
    </source>
</evidence>
<dbReference type="WBParaSite" id="jg6118">
    <property type="protein sequence ID" value="jg6118"/>
    <property type="gene ID" value="jg6118"/>
</dbReference>
<evidence type="ECO:0000313" key="2">
    <source>
        <dbReference type="WBParaSite" id="jg6118"/>
    </source>
</evidence>
<dbReference type="Proteomes" id="UP000887574">
    <property type="component" value="Unplaced"/>
</dbReference>
<dbReference type="InterPro" id="IPR013083">
    <property type="entry name" value="Znf_RING/FYVE/PHD"/>
</dbReference>
<dbReference type="Pfam" id="PF13920">
    <property type="entry name" value="zf-C3HC4_3"/>
    <property type="match status" value="1"/>
</dbReference>
<proteinExistence type="predicted"/>
<organism evidence="1 2">
    <name type="scientific">Ditylenchus dipsaci</name>
    <dbReference type="NCBI Taxonomy" id="166011"/>
    <lineage>
        <taxon>Eukaryota</taxon>
        <taxon>Metazoa</taxon>
        <taxon>Ecdysozoa</taxon>
        <taxon>Nematoda</taxon>
        <taxon>Chromadorea</taxon>
        <taxon>Rhabditida</taxon>
        <taxon>Tylenchina</taxon>
        <taxon>Tylenchomorpha</taxon>
        <taxon>Sphaerularioidea</taxon>
        <taxon>Anguinidae</taxon>
        <taxon>Anguininae</taxon>
        <taxon>Ditylenchus</taxon>
    </lineage>
</organism>
<dbReference type="AlphaFoldDB" id="A0A915EJT1"/>
<reference evidence="2" key="1">
    <citation type="submission" date="2022-11" db="UniProtKB">
        <authorList>
            <consortium name="WormBaseParasite"/>
        </authorList>
    </citation>
    <scope>IDENTIFICATION</scope>
</reference>
<accession>A0A915EJT1</accession>